<dbReference type="SMART" id="SM00564">
    <property type="entry name" value="PQQ"/>
    <property type="match status" value="8"/>
</dbReference>
<dbReference type="EMBL" id="JACHXW010000006">
    <property type="protein sequence ID" value="MBB3152581.1"/>
    <property type="molecule type" value="Genomic_DNA"/>
</dbReference>
<evidence type="ECO:0000259" key="1">
    <source>
        <dbReference type="PROSITE" id="PS51272"/>
    </source>
</evidence>
<feature type="domain" description="SLH" evidence="1">
    <location>
        <begin position="932"/>
        <end position="995"/>
    </location>
</feature>
<dbReference type="Pfam" id="PF00395">
    <property type="entry name" value="SLH"/>
    <property type="match status" value="2"/>
</dbReference>
<organism evidence="2 3">
    <name type="scientific">Paenibacillus endophyticus</name>
    <dbReference type="NCBI Taxonomy" id="1294268"/>
    <lineage>
        <taxon>Bacteria</taxon>
        <taxon>Bacillati</taxon>
        <taxon>Bacillota</taxon>
        <taxon>Bacilli</taxon>
        <taxon>Bacillales</taxon>
        <taxon>Paenibacillaceae</taxon>
        <taxon>Paenibacillus</taxon>
    </lineage>
</organism>
<dbReference type="Gene3D" id="2.40.128.630">
    <property type="match status" value="1"/>
</dbReference>
<dbReference type="Gene3D" id="2.130.10.10">
    <property type="entry name" value="YVTN repeat-like/Quinoprotein amine dehydrogenase"/>
    <property type="match status" value="2"/>
</dbReference>
<dbReference type="InterPro" id="IPR018391">
    <property type="entry name" value="PQQ_b-propeller_rpt"/>
</dbReference>
<evidence type="ECO:0000313" key="3">
    <source>
        <dbReference type="Proteomes" id="UP000518605"/>
    </source>
</evidence>
<feature type="domain" description="SLH" evidence="1">
    <location>
        <begin position="996"/>
        <end position="1054"/>
    </location>
</feature>
<dbReference type="Gene3D" id="2.60.40.1080">
    <property type="match status" value="1"/>
</dbReference>
<reference evidence="2 3" key="1">
    <citation type="submission" date="2020-08" db="EMBL/GenBank/DDBJ databases">
        <title>Genomic Encyclopedia of Type Strains, Phase III (KMG-III): the genomes of soil and plant-associated and newly described type strains.</title>
        <authorList>
            <person name="Whitman W."/>
        </authorList>
    </citation>
    <scope>NUCLEOTIDE SEQUENCE [LARGE SCALE GENOMIC DNA]</scope>
    <source>
        <strain evidence="2 3">CECT 8234</strain>
    </source>
</reference>
<dbReference type="RefSeq" id="WP_183562637.1">
    <property type="nucleotide sequence ID" value="NZ_CBCSLB010000005.1"/>
</dbReference>
<dbReference type="InterPro" id="IPR011047">
    <property type="entry name" value="Quinoprotein_ADH-like_sf"/>
</dbReference>
<sequence length="1109" mass="122756">MDKKASYRKGICAILVFVLCFPNWMAPLFVQAESAPSVGSYLAERWALNVEGAVAAEPVIGIDGTVYVLTKKGKFYALSPTGKPLWTAVVRPMSEEYEDEKGQVLLGTDGVIYVSSSGNLYAFQADGTKKWEYETTYSRFDKVELQRNGLIYIKLNNSSMLALRLDGTKALERSDISGLVKYKGLSEDKIYATSYSLITNIVGGKLALETTTYAEELNTNGSTRWKVKLNATSSYNSPSVDKDGNLMVFAEPSGLGNQPQTPSYVKSRQPTEVKVISEGVVRRTYSLTGRTEAPILFDENNNAYIVTLDAVVSKFDSSGKLIWKLQLDDRTNLIERGTVMHLEKDGALLFYSTLLRYEKSENTSYERSELYKLELQRISEDGKLISSTVIKNEKPVVWFDNGMMLSDGYNKLIFSDLQMEKSVEFDVSSTFHLTFVDKNQIYMGTKSGRVIALELKNITNERDVVSLSFGNIYTQFQVGTISALQASAKYADGKEQTNPVGIIYRTSNDKIAYFDKAGFHAAAPGEVEVTAEYLKVKTTIKVTVNGNPNTSKPEPIYSANLNKKWSFVLPALETSENEKYLEPIISAEGSVYALSSQGKITAVSSDGKLRWQHDMNEIVAKPPVLGPDARLYVGTNTGQLVSYELASGKQMLNQNIAVGQFSTLLGWDRFGNRYTGFSISSSNRMARSESSTLQATDISDAVRWTTPLNGEIVHDELVLNSEGDTVYVVTKNTETVGEVADYPMAMVTFRSIGTLYAIDALSGNIRWKYDLGKSDSTFYKPVLLQDGTIVAASSQGTVSAVDADGNLKWKNNFKFYLQAAPIISKDHITMFRHRVVEGLTEGENSIQFMNLQDYPETINQMQNEWLFTIKDTAIATRNRQSVASYDAAGKMKWRVDLAGDKSVASGVTDGYQVAVIDHVNELSLFDITVTRSSDVLFYDMKLHWAREAVEKLVEAGVVSGFPDGTYRPNAAVTREQFLSMLSKKLNTTLRETELAFTDVAKDRWSRAIIESAWADGWIDATAYGSTFKPADPVTREEVTVWTAKALKLTEKVDGLAKVFDLSSIKASNRGLVGAVIDAGIINGYEDGSFKPLATLTRAEAAVLLSRVKR</sequence>
<name>A0A7W5C7I6_9BACL</name>
<dbReference type="InterPro" id="IPR015943">
    <property type="entry name" value="WD40/YVTN_repeat-like_dom_sf"/>
</dbReference>
<dbReference type="PANTHER" id="PTHR34512">
    <property type="entry name" value="CELL SURFACE PROTEIN"/>
    <property type="match status" value="1"/>
</dbReference>
<gene>
    <name evidence="2" type="ORF">FHS16_002631</name>
</gene>
<keyword evidence="3" id="KW-1185">Reference proteome</keyword>
<proteinExistence type="predicted"/>
<accession>A0A7W5C7I6</accession>
<dbReference type="PANTHER" id="PTHR34512:SF30">
    <property type="entry name" value="OUTER MEMBRANE PROTEIN ASSEMBLY FACTOR BAMB"/>
    <property type="match status" value="1"/>
</dbReference>
<dbReference type="PROSITE" id="PS51272">
    <property type="entry name" value="SLH"/>
    <property type="match status" value="3"/>
</dbReference>
<feature type="domain" description="SLH" evidence="1">
    <location>
        <begin position="1055"/>
        <end position="1109"/>
    </location>
</feature>
<dbReference type="Proteomes" id="UP000518605">
    <property type="component" value="Unassembled WGS sequence"/>
</dbReference>
<evidence type="ECO:0000313" key="2">
    <source>
        <dbReference type="EMBL" id="MBB3152581.1"/>
    </source>
</evidence>
<dbReference type="AlphaFoldDB" id="A0A7W5C7I6"/>
<dbReference type="InterPro" id="IPR001119">
    <property type="entry name" value="SLH_dom"/>
</dbReference>
<dbReference type="InterPro" id="IPR002372">
    <property type="entry name" value="PQQ_rpt_dom"/>
</dbReference>
<protein>
    <submittedName>
        <fullName evidence="2">Outer membrane protein assembly factor BamB</fullName>
    </submittedName>
</protein>
<dbReference type="SUPFAM" id="SSF50998">
    <property type="entry name" value="Quinoprotein alcohol dehydrogenase-like"/>
    <property type="match status" value="2"/>
</dbReference>
<dbReference type="Pfam" id="PF13360">
    <property type="entry name" value="PQQ_2"/>
    <property type="match status" value="3"/>
</dbReference>
<comment type="caution">
    <text evidence="2">The sequence shown here is derived from an EMBL/GenBank/DDBJ whole genome shotgun (WGS) entry which is preliminary data.</text>
</comment>